<proteinExistence type="predicted"/>
<name>A0A1Y2I5S4_TRAC3</name>
<evidence type="ECO:0000313" key="2">
    <source>
        <dbReference type="EMBL" id="OSC96494.1"/>
    </source>
</evidence>
<sequence length="107" mass="11684">MTGCPQADKPCICPFHAQGRFKASRSSPSLTPDSGNAHSSLPPQGSTLPSRPHLASRARICAHQRSSSLAQVPVVLYTCKQSLWLRTLHSRTLGDLRGRRSRPGQNR</sequence>
<keyword evidence="3" id="KW-1185">Reference proteome</keyword>
<dbReference type="AlphaFoldDB" id="A0A1Y2I5S4"/>
<organism evidence="2 3">
    <name type="scientific">Trametes coccinea (strain BRFM310)</name>
    <name type="common">Pycnoporus coccineus</name>
    <dbReference type="NCBI Taxonomy" id="1353009"/>
    <lineage>
        <taxon>Eukaryota</taxon>
        <taxon>Fungi</taxon>
        <taxon>Dikarya</taxon>
        <taxon>Basidiomycota</taxon>
        <taxon>Agaricomycotina</taxon>
        <taxon>Agaricomycetes</taxon>
        <taxon>Polyporales</taxon>
        <taxon>Polyporaceae</taxon>
        <taxon>Trametes</taxon>
    </lineage>
</organism>
<dbReference type="Proteomes" id="UP000193067">
    <property type="component" value="Unassembled WGS sequence"/>
</dbReference>
<feature type="region of interest" description="Disordered" evidence="1">
    <location>
        <begin position="22"/>
        <end position="55"/>
    </location>
</feature>
<evidence type="ECO:0000256" key="1">
    <source>
        <dbReference type="SAM" id="MobiDB-lite"/>
    </source>
</evidence>
<protein>
    <submittedName>
        <fullName evidence="2">Uncharacterized protein</fullName>
    </submittedName>
</protein>
<reference evidence="2 3" key="1">
    <citation type="journal article" date="2015" name="Biotechnol. Biofuels">
        <title>Enhanced degradation of softwood versus hardwood by the white-rot fungus Pycnoporus coccineus.</title>
        <authorList>
            <person name="Couturier M."/>
            <person name="Navarro D."/>
            <person name="Chevret D."/>
            <person name="Henrissat B."/>
            <person name="Piumi F."/>
            <person name="Ruiz-Duenas F.J."/>
            <person name="Martinez A.T."/>
            <person name="Grigoriev I.V."/>
            <person name="Riley R."/>
            <person name="Lipzen A."/>
            <person name="Berrin J.G."/>
            <person name="Master E.R."/>
            <person name="Rosso M.N."/>
        </authorList>
    </citation>
    <scope>NUCLEOTIDE SEQUENCE [LARGE SCALE GENOMIC DNA]</scope>
    <source>
        <strain evidence="2 3">BRFM310</strain>
    </source>
</reference>
<accession>A0A1Y2I5S4</accession>
<gene>
    <name evidence="2" type="ORF">PYCCODRAFT_1306261</name>
</gene>
<evidence type="ECO:0000313" key="3">
    <source>
        <dbReference type="Proteomes" id="UP000193067"/>
    </source>
</evidence>
<dbReference type="EMBL" id="KZ084179">
    <property type="protein sequence ID" value="OSC96494.1"/>
    <property type="molecule type" value="Genomic_DNA"/>
</dbReference>
<feature type="compositionally biased region" description="Polar residues" evidence="1">
    <location>
        <begin position="24"/>
        <end position="49"/>
    </location>
</feature>